<protein>
    <submittedName>
        <fullName evidence="1">Uncharacterized protein</fullName>
    </submittedName>
</protein>
<organism evidence="1 2">
    <name type="scientific">Caligus rogercresseyi</name>
    <name type="common">Sea louse</name>
    <dbReference type="NCBI Taxonomy" id="217165"/>
    <lineage>
        <taxon>Eukaryota</taxon>
        <taxon>Metazoa</taxon>
        <taxon>Ecdysozoa</taxon>
        <taxon>Arthropoda</taxon>
        <taxon>Crustacea</taxon>
        <taxon>Multicrustacea</taxon>
        <taxon>Hexanauplia</taxon>
        <taxon>Copepoda</taxon>
        <taxon>Siphonostomatoida</taxon>
        <taxon>Caligidae</taxon>
        <taxon>Caligus</taxon>
    </lineage>
</organism>
<evidence type="ECO:0000313" key="2">
    <source>
        <dbReference type="Proteomes" id="UP000595437"/>
    </source>
</evidence>
<dbReference type="Proteomes" id="UP000595437">
    <property type="component" value="Chromosome 14"/>
</dbReference>
<keyword evidence="2" id="KW-1185">Reference proteome</keyword>
<dbReference type="EMBL" id="CP045903">
    <property type="protein sequence ID" value="QQP39200.1"/>
    <property type="molecule type" value="Genomic_DNA"/>
</dbReference>
<evidence type="ECO:0000313" key="1">
    <source>
        <dbReference type="EMBL" id="QQP39200.1"/>
    </source>
</evidence>
<accession>A0A7T8GWL6</accession>
<sequence>MHAFIRELDGFLKDYDWIYNFSNIKIFAEKENHPFLSHISKDHDVLHKFHERRKRLLSELEINVVKVHDFSGGQSDIDKSYLKGMSPKKKHECLRLAEFIDKVSKEKNVLDIGSGAGNI</sequence>
<gene>
    <name evidence="1" type="ORF">FKW44_019998</name>
</gene>
<reference evidence="2" key="1">
    <citation type="submission" date="2021-01" db="EMBL/GenBank/DDBJ databases">
        <title>Caligus Genome Assembly.</title>
        <authorList>
            <person name="Gallardo-Escarate C."/>
        </authorList>
    </citation>
    <scope>NUCLEOTIDE SEQUENCE [LARGE SCALE GENOMIC DNA]</scope>
</reference>
<name>A0A7T8GWL6_CALRO</name>
<proteinExistence type="predicted"/>
<dbReference type="OrthoDB" id="10258156at2759"/>
<dbReference type="AlphaFoldDB" id="A0A7T8GWL6"/>